<comment type="caution">
    <text evidence="2">The sequence shown here is derived from an EMBL/GenBank/DDBJ whole genome shotgun (WGS) entry which is preliminary data.</text>
</comment>
<name>A0A9X9G532_9GAMM</name>
<dbReference type="EMBL" id="VOUP01000001">
    <property type="protein sequence ID" value="TXE33044.1"/>
    <property type="molecule type" value="Genomic_DNA"/>
</dbReference>
<organism evidence="2 3">
    <name type="scientific">Serratia ureilytica</name>
    <dbReference type="NCBI Taxonomy" id="300181"/>
    <lineage>
        <taxon>Bacteria</taxon>
        <taxon>Pseudomonadati</taxon>
        <taxon>Pseudomonadota</taxon>
        <taxon>Gammaproteobacteria</taxon>
        <taxon>Enterobacterales</taxon>
        <taxon>Yersiniaceae</taxon>
        <taxon>Serratia</taxon>
    </lineage>
</organism>
<proteinExistence type="predicted"/>
<gene>
    <name evidence="2" type="ORF">FOT63_03015</name>
</gene>
<evidence type="ECO:0000313" key="3">
    <source>
        <dbReference type="Proteomes" id="UP000321307"/>
    </source>
</evidence>
<protein>
    <submittedName>
        <fullName evidence="2">Uncharacterized protein</fullName>
    </submittedName>
</protein>
<keyword evidence="1" id="KW-0472">Membrane</keyword>
<reference evidence="2 3" key="1">
    <citation type="submission" date="2019-07" db="EMBL/GenBank/DDBJ databases">
        <title>Serratia strains were isolated from fresh produce.</title>
        <authorList>
            <person name="Cho G.-S."/>
            <person name="Stein M."/>
            <person name="Lee W."/>
            <person name="Suh S.H."/>
            <person name="Franz C.M.A.P."/>
        </authorList>
    </citation>
    <scope>NUCLEOTIDE SEQUENCE [LARGE SCALE GENOMIC DNA]</scope>
    <source>
        <strain evidence="2 3">S17</strain>
    </source>
</reference>
<accession>A0A9X9G532</accession>
<keyword evidence="1" id="KW-0812">Transmembrane</keyword>
<evidence type="ECO:0000313" key="2">
    <source>
        <dbReference type="EMBL" id="TXE33044.1"/>
    </source>
</evidence>
<dbReference type="AlphaFoldDB" id="A0A9X9G532"/>
<evidence type="ECO:0000256" key="1">
    <source>
        <dbReference type="SAM" id="Phobius"/>
    </source>
</evidence>
<sequence length="152" mass="17860">MAEFATEYKDFLAISFSMLSLIVACIALFFSVRTNIRDKDKLRITARTVTEPIYNKVYKIEVTVMNIGRRIAVIEGLQYKYGKNHKFHDYSREGIHLKERERVKLYVERQCIIRDGDEGEVYQLEDITVLDTQGREHKIKDSKKPLERLIEG</sequence>
<feature type="transmembrane region" description="Helical" evidence="1">
    <location>
        <begin position="12"/>
        <end position="32"/>
    </location>
</feature>
<keyword evidence="1" id="KW-1133">Transmembrane helix</keyword>
<dbReference type="Proteomes" id="UP000321307">
    <property type="component" value="Unassembled WGS sequence"/>
</dbReference>
<dbReference type="RefSeq" id="WP_147837877.1">
    <property type="nucleotide sequence ID" value="NZ_VOUP01000001.1"/>
</dbReference>